<dbReference type="HOGENOM" id="CLU_052140_0_0_6"/>
<gene>
    <name evidence="2" type="ORF">IB75_03480</name>
</gene>
<dbReference type="Proteomes" id="UP000028839">
    <property type="component" value="Unassembled WGS sequence"/>
</dbReference>
<evidence type="ECO:0008006" key="4">
    <source>
        <dbReference type="Google" id="ProtNLM"/>
    </source>
</evidence>
<accession>A0A0E2Z591</accession>
<dbReference type="EMBL" id="JPGN01000021">
    <property type="protein sequence ID" value="KFI20436.1"/>
    <property type="molecule type" value="Genomic_DNA"/>
</dbReference>
<comment type="caution">
    <text evidence="2">The sequence shown here is derived from an EMBL/GenBank/DDBJ whole genome shotgun (WGS) entry which is preliminary data.</text>
</comment>
<evidence type="ECO:0000313" key="3">
    <source>
        <dbReference type="Proteomes" id="UP000028839"/>
    </source>
</evidence>
<organism evidence="2 3">
    <name type="scientific">Nitrosococcus oceani C-27</name>
    <dbReference type="NCBI Taxonomy" id="314279"/>
    <lineage>
        <taxon>Bacteria</taxon>
        <taxon>Pseudomonadati</taxon>
        <taxon>Pseudomonadota</taxon>
        <taxon>Gammaproteobacteria</taxon>
        <taxon>Chromatiales</taxon>
        <taxon>Chromatiaceae</taxon>
        <taxon>Nitrosococcus</taxon>
    </lineage>
</organism>
<protein>
    <recommendedName>
        <fullName evidence="4">Conjugal transfer protein</fullName>
    </recommendedName>
</protein>
<name>A0A0E2Z591_9GAMM</name>
<dbReference type="InterPro" id="IPR026331">
    <property type="entry name" value="PFL_4710"/>
</dbReference>
<dbReference type="InterPro" id="IPR009649">
    <property type="entry name" value="TraU"/>
</dbReference>
<sequence length="340" mass="37114">MKKCLRYGALILLLWMPLIGNTGTITTPQVIAQTTSAALSCMRWMPVGICFWLRCSLFGCSVETSLKVGHYQPDAVVSSYNELGGNPWVEIRSTLGVAQQSAANGLLGSLLPVPIDSAGNRTEGGQGNKDHRNLVFRETDVIGHPVSSLSNIVASTGYLCNSQTTSFFPYFLSGLDALSWRMEIPEMFYPASLIPGLREIGTWPLQTWGGVYPRTGWTTQSEEPKAAAINAQRAGDIATRTGQPHIYVPITGGSSSGQRVWPPGPLVEDDPATGEWQMLLPKSEATCKVFGTNDLASLSGWGSGRVDAQGDYVWNLWRPYSCCQDRGIFLFNVDWINYPP</sequence>
<dbReference type="NCBIfam" id="TIGR03756">
    <property type="entry name" value="conj_TIGR03756"/>
    <property type="match status" value="1"/>
</dbReference>
<reference evidence="2 3" key="1">
    <citation type="submission" date="2014-07" db="EMBL/GenBank/DDBJ databases">
        <title>Comparative analysis of Nitrosococcus oceani genome inventories of strains from Pacific and Atlantic gyres.</title>
        <authorList>
            <person name="Lim C.K."/>
            <person name="Wang L."/>
            <person name="Sayavedra-Soto L.A."/>
            <person name="Klotz M.G."/>
        </authorList>
    </citation>
    <scope>NUCLEOTIDE SEQUENCE [LARGE SCALE GENOMIC DNA]</scope>
    <source>
        <strain evidence="2 3">C-27</strain>
    </source>
</reference>
<dbReference type="AlphaFoldDB" id="A0A0E2Z591"/>
<dbReference type="Pfam" id="PF06834">
    <property type="entry name" value="TraU"/>
    <property type="match status" value="1"/>
</dbReference>
<feature type="signal peptide" evidence="1">
    <location>
        <begin position="1"/>
        <end position="20"/>
    </location>
</feature>
<keyword evidence="1" id="KW-0732">Signal</keyword>
<evidence type="ECO:0000256" key="1">
    <source>
        <dbReference type="SAM" id="SignalP"/>
    </source>
</evidence>
<feature type="chain" id="PRO_5002407858" description="Conjugal transfer protein" evidence="1">
    <location>
        <begin position="21"/>
        <end position="340"/>
    </location>
</feature>
<evidence type="ECO:0000313" key="2">
    <source>
        <dbReference type="EMBL" id="KFI20436.1"/>
    </source>
</evidence>
<proteinExistence type="predicted"/>